<organism evidence="2 3">
    <name type="scientific">Urbifossiella limnaea</name>
    <dbReference type="NCBI Taxonomy" id="2528023"/>
    <lineage>
        <taxon>Bacteria</taxon>
        <taxon>Pseudomonadati</taxon>
        <taxon>Planctomycetota</taxon>
        <taxon>Planctomycetia</taxon>
        <taxon>Gemmatales</taxon>
        <taxon>Gemmataceae</taxon>
        <taxon>Urbifossiella</taxon>
    </lineage>
</organism>
<proteinExistence type="predicted"/>
<reference evidence="2 3" key="1">
    <citation type="submission" date="2019-02" db="EMBL/GenBank/DDBJ databases">
        <title>Deep-cultivation of Planctomycetes and their phenomic and genomic characterization uncovers novel biology.</title>
        <authorList>
            <person name="Wiegand S."/>
            <person name="Jogler M."/>
            <person name="Boedeker C."/>
            <person name="Pinto D."/>
            <person name="Vollmers J."/>
            <person name="Rivas-Marin E."/>
            <person name="Kohn T."/>
            <person name="Peeters S.H."/>
            <person name="Heuer A."/>
            <person name="Rast P."/>
            <person name="Oberbeckmann S."/>
            <person name="Bunk B."/>
            <person name="Jeske O."/>
            <person name="Meyerdierks A."/>
            <person name="Storesund J.E."/>
            <person name="Kallscheuer N."/>
            <person name="Luecker S."/>
            <person name="Lage O.M."/>
            <person name="Pohl T."/>
            <person name="Merkel B.J."/>
            <person name="Hornburger P."/>
            <person name="Mueller R.-W."/>
            <person name="Bruemmer F."/>
            <person name="Labrenz M."/>
            <person name="Spormann A.M."/>
            <person name="Op den Camp H."/>
            <person name="Overmann J."/>
            <person name="Amann R."/>
            <person name="Jetten M.S.M."/>
            <person name="Mascher T."/>
            <person name="Medema M.H."/>
            <person name="Devos D.P."/>
            <person name="Kaster A.-K."/>
            <person name="Ovreas L."/>
            <person name="Rohde M."/>
            <person name="Galperin M.Y."/>
            <person name="Jogler C."/>
        </authorList>
    </citation>
    <scope>NUCLEOTIDE SEQUENCE [LARGE SCALE GENOMIC DNA]</scope>
    <source>
        <strain evidence="2 3">ETA_A1</strain>
    </source>
</reference>
<feature type="compositionally biased region" description="Basic and acidic residues" evidence="1">
    <location>
        <begin position="80"/>
        <end position="89"/>
    </location>
</feature>
<sequence length="104" mass="11293">MTFEEAPSDLVAELVDLLGVVPFDRLIHPDRMLRTPTFGEASALVGSAEAAAHPADPEPSPEARADLSRMARLLVTADPARRRVAEPDGHGVVPLADRHTEHRR</sequence>
<dbReference type="Proteomes" id="UP000319576">
    <property type="component" value="Chromosome"/>
</dbReference>
<dbReference type="AlphaFoldDB" id="A0A517Y1C8"/>
<feature type="region of interest" description="Disordered" evidence="1">
    <location>
        <begin position="80"/>
        <end position="104"/>
    </location>
</feature>
<dbReference type="EMBL" id="CP036273">
    <property type="protein sequence ID" value="QDU23550.1"/>
    <property type="molecule type" value="Genomic_DNA"/>
</dbReference>
<evidence type="ECO:0000256" key="1">
    <source>
        <dbReference type="SAM" id="MobiDB-lite"/>
    </source>
</evidence>
<keyword evidence="3" id="KW-1185">Reference proteome</keyword>
<feature type="compositionally biased region" description="Low complexity" evidence="1">
    <location>
        <begin position="45"/>
        <end position="54"/>
    </location>
</feature>
<evidence type="ECO:0000313" key="3">
    <source>
        <dbReference type="Proteomes" id="UP000319576"/>
    </source>
</evidence>
<protein>
    <submittedName>
        <fullName evidence="2">Uncharacterized protein</fullName>
    </submittedName>
</protein>
<gene>
    <name evidence="2" type="ORF">ETAA1_55510</name>
</gene>
<feature type="region of interest" description="Disordered" evidence="1">
    <location>
        <begin position="45"/>
        <end position="64"/>
    </location>
</feature>
<evidence type="ECO:0000313" key="2">
    <source>
        <dbReference type="EMBL" id="QDU23550.1"/>
    </source>
</evidence>
<accession>A0A517Y1C8</accession>
<name>A0A517Y1C8_9BACT</name>
<dbReference type="KEGG" id="uli:ETAA1_55510"/>